<comment type="similarity">
    <text evidence="2">Belongs to the outer membrane factor (OMF) (TC 1.B.17) family.</text>
</comment>
<dbReference type="GO" id="GO:0015288">
    <property type="term" value="F:porin activity"/>
    <property type="evidence" value="ECO:0007669"/>
    <property type="project" value="TreeGrafter"/>
</dbReference>
<protein>
    <recommendedName>
        <fullName evidence="10">Transporter</fullName>
    </recommendedName>
</protein>
<keyword evidence="6" id="KW-0472">Membrane</keyword>
<evidence type="ECO:0000256" key="1">
    <source>
        <dbReference type="ARBA" id="ARBA00004442"/>
    </source>
</evidence>
<dbReference type="InterPro" id="IPR003423">
    <property type="entry name" value="OMP_efflux"/>
</dbReference>
<comment type="subcellular location">
    <subcellularLocation>
        <location evidence="1">Cell outer membrane</location>
    </subcellularLocation>
</comment>
<gene>
    <name evidence="8" type="ORF">A3K49_02230</name>
</gene>
<evidence type="ECO:0000256" key="4">
    <source>
        <dbReference type="ARBA" id="ARBA00022452"/>
    </source>
</evidence>
<dbReference type="Proteomes" id="UP000178602">
    <property type="component" value="Unassembled WGS sequence"/>
</dbReference>
<keyword evidence="5" id="KW-0812">Transmembrane</keyword>
<keyword evidence="4" id="KW-1134">Transmembrane beta strand</keyword>
<dbReference type="GO" id="GO:0009279">
    <property type="term" value="C:cell outer membrane"/>
    <property type="evidence" value="ECO:0007669"/>
    <property type="project" value="UniProtKB-SubCell"/>
</dbReference>
<evidence type="ECO:0000313" key="9">
    <source>
        <dbReference type="Proteomes" id="UP000178602"/>
    </source>
</evidence>
<dbReference type="PANTHER" id="PTHR30026">
    <property type="entry name" value="OUTER MEMBRANE PROTEIN TOLC"/>
    <property type="match status" value="1"/>
</dbReference>
<evidence type="ECO:0000256" key="7">
    <source>
        <dbReference type="ARBA" id="ARBA00023237"/>
    </source>
</evidence>
<dbReference type="EMBL" id="MEUG01000001">
    <property type="protein sequence ID" value="OGC27809.1"/>
    <property type="molecule type" value="Genomic_DNA"/>
</dbReference>
<evidence type="ECO:0000256" key="6">
    <source>
        <dbReference type="ARBA" id="ARBA00023136"/>
    </source>
</evidence>
<proteinExistence type="inferred from homology"/>
<dbReference type="Gene3D" id="1.20.1600.10">
    <property type="entry name" value="Outer membrane efflux proteins (OEP)"/>
    <property type="match status" value="1"/>
</dbReference>
<evidence type="ECO:0000256" key="5">
    <source>
        <dbReference type="ARBA" id="ARBA00022692"/>
    </source>
</evidence>
<dbReference type="GO" id="GO:0015562">
    <property type="term" value="F:efflux transmembrane transporter activity"/>
    <property type="evidence" value="ECO:0007669"/>
    <property type="project" value="InterPro"/>
</dbReference>
<dbReference type="GO" id="GO:1990281">
    <property type="term" value="C:efflux pump complex"/>
    <property type="evidence" value="ECO:0007669"/>
    <property type="project" value="TreeGrafter"/>
</dbReference>
<dbReference type="Pfam" id="PF02321">
    <property type="entry name" value="OEP"/>
    <property type="match status" value="2"/>
</dbReference>
<dbReference type="InterPro" id="IPR051906">
    <property type="entry name" value="TolC-like"/>
</dbReference>
<reference evidence="8 9" key="1">
    <citation type="journal article" date="2016" name="Nat. Commun.">
        <title>Thousands of microbial genomes shed light on interconnected biogeochemical processes in an aquifer system.</title>
        <authorList>
            <person name="Anantharaman K."/>
            <person name="Brown C.T."/>
            <person name="Hug L.A."/>
            <person name="Sharon I."/>
            <person name="Castelle C.J."/>
            <person name="Probst A.J."/>
            <person name="Thomas B.C."/>
            <person name="Singh A."/>
            <person name="Wilkins M.J."/>
            <person name="Karaoz U."/>
            <person name="Brodie E.L."/>
            <person name="Williams K.H."/>
            <person name="Hubbard S.S."/>
            <person name="Banfield J.F."/>
        </authorList>
    </citation>
    <scope>NUCLEOTIDE SEQUENCE [LARGE SCALE GENOMIC DNA]</scope>
</reference>
<accession>A0A1F4T5N8</accession>
<sequence length="397" mass="44794">MLFYLAGQAGSLTWPQVLNEAARSGREIKSAQKQLEVARWTYYKSYSGFLPQISANMSAGQSDNSTGQSNSYSYGLSFSQSLFKGFSNYNNLSSANASLSFYQASLQYNEADYYYQLRQAFVNLYLGQRNIDVLKAIRQSRDENARMIKLLYDSGREDKGNYLRTDAQRREADYRYLSAGRQLELAKLKLSQLIEAQVSSVEGEFIPAPIGEPDFDSLLKEAPAYKMSRSQLTLAEIDQRATISEYLPTVSLQGSYSKSGSSWPPDSSSKSLSLNLSYSLFPGGSNIAERVISDAQYDKAKEDFSITKKEQYFAIRQAYETFRDALEEYKLAEIYLDASTQRAQIAQVKYLNGLVSYNEWDQVQNEYFSSQNSLINSLKSALLAEAAWHKSYGGHVK</sequence>
<evidence type="ECO:0000313" key="8">
    <source>
        <dbReference type="EMBL" id="OGC27809.1"/>
    </source>
</evidence>
<organism evidence="8 9">
    <name type="scientific">candidate division WOR-1 bacterium RIFOXYC12_FULL_54_18</name>
    <dbReference type="NCBI Taxonomy" id="1802584"/>
    <lineage>
        <taxon>Bacteria</taxon>
        <taxon>Bacillati</taxon>
        <taxon>Saganbacteria</taxon>
    </lineage>
</organism>
<dbReference type="PANTHER" id="PTHR30026:SF20">
    <property type="entry name" value="OUTER MEMBRANE PROTEIN TOLC"/>
    <property type="match status" value="1"/>
</dbReference>
<comment type="caution">
    <text evidence="8">The sequence shown here is derived from an EMBL/GenBank/DDBJ whole genome shotgun (WGS) entry which is preliminary data.</text>
</comment>
<name>A0A1F4T5N8_UNCSA</name>
<dbReference type="AlphaFoldDB" id="A0A1F4T5N8"/>
<keyword evidence="3" id="KW-0813">Transport</keyword>
<keyword evidence="7" id="KW-0998">Cell outer membrane</keyword>
<evidence type="ECO:0008006" key="10">
    <source>
        <dbReference type="Google" id="ProtNLM"/>
    </source>
</evidence>
<evidence type="ECO:0000256" key="3">
    <source>
        <dbReference type="ARBA" id="ARBA00022448"/>
    </source>
</evidence>
<evidence type="ECO:0000256" key="2">
    <source>
        <dbReference type="ARBA" id="ARBA00007613"/>
    </source>
</evidence>
<dbReference type="SUPFAM" id="SSF56954">
    <property type="entry name" value="Outer membrane efflux proteins (OEP)"/>
    <property type="match status" value="1"/>
</dbReference>